<gene>
    <name evidence="2" type="ORF">GCM10017581_055820</name>
</gene>
<reference evidence="2" key="2">
    <citation type="submission" date="2023-01" db="EMBL/GenBank/DDBJ databases">
        <authorList>
            <person name="Sun Q."/>
            <person name="Evtushenko L."/>
        </authorList>
    </citation>
    <scope>NUCLEOTIDE SEQUENCE</scope>
    <source>
        <strain evidence="2">VKM Ac-1321</strain>
    </source>
</reference>
<proteinExistence type="predicted"/>
<dbReference type="SUPFAM" id="SSF48264">
    <property type="entry name" value="Cytochrome P450"/>
    <property type="match status" value="1"/>
</dbReference>
<dbReference type="InterPro" id="IPR036396">
    <property type="entry name" value="Cyt_P450_sf"/>
</dbReference>
<dbReference type="GO" id="GO:0020037">
    <property type="term" value="F:heme binding"/>
    <property type="evidence" value="ECO:0007669"/>
    <property type="project" value="InterPro"/>
</dbReference>
<reference evidence="2" key="1">
    <citation type="journal article" date="2014" name="Int. J. Syst. Evol. Microbiol.">
        <title>Complete genome sequence of Corynebacterium casei LMG S-19264T (=DSM 44701T), isolated from a smear-ripened cheese.</title>
        <authorList>
            <consortium name="US DOE Joint Genome Institute (JGI-PGF)"/>
            <person name="Walter F."/>
            <person name="Albersmeier A."/>
            <person name="Kalinowski J."/>
            <person name="Ruckert C."/>
        </authorList>
    </citation>
    <scope>NUCLEOTIDE SEQUENCE</scope>
    <source>
        <strain evidence="2">VKM Ac-1321</strain>
    </source>
</reference>
<evidence type="ECO:0000256" key="1">
    <source>
        <dbReference type="SAM" id="MobiDB-lite"/>
    </source>
</evidence>
<feature type="compositionally biased region" description="Low complexity" evidence="1">
    <location>
        <begin position="135"/>
        <end position="151"/>
    </location>
</feature>
<feature type="region of interest" description="Disordered" evidence="1">
    <location>
        <begin position="115"/>
        <end position="151"/>
    </location>
</feature>
<keyword evidence="3" id="KW-1185">Reference proteome</keyword>
<organism evidence="2 3">
    <name type="scientific">Dactylosporangium matsuzakiense</name>
    <dbReference type="NCBI Taxonomy" id="53360"/>
    <lineage>
        <taxon>Bacteria</taxon>
        <taxon>Bacillati</taxon>
        <taxon>Actinomycetota</taxon>
        <taxon>Actinomycetes</taxon>
        <taxon>Micromonosporales</taxon>
        <taxon>Micromonosporaceae</taxon>
        <taxon>Dactylosporangium</taxon>
    </lineage>
</organism>
<dbReference type="GO" id="GO:0016705">
    <property type="term" value="F:oxidoreductase activity, acting on paired donors, with incorporation or reduction of molecular oxygen"/>
    <property type="evidence" value="ECO:0007669"/>
    <property type="project" value="InterPro"/>
</dbReference>
<accession>A0A9W6NP26</accession>
<name>A0A9W6NP26_9ACTN</name>
<evidence type="ECO:0008006" key="4">
    <source>
        <dbReference type="Google" id="ProtNLM"/>
    </source>
</evidence>
<dbReference type="AlphaFoldDB" id="A0A9W6NP26"/>
<evidence type="ECO:0000313" key="2">
    <source>
        <dbReference type="EMBL" id="GLL03836.1"/>
    </source>
</evidence>
<dbReference type="Proteomes" id="UP001143480">
    <property type="component" value="Unassembled WGS sequence"/>
</dbReference>
<protein>
    <recommendedName>
        <fullName evidence="4">Cytochrome P450</fullName>
    </recommendedName>
</protein>
<dbReference type="GO" id="GO:0004497">
    <property type="term" value="F:monooxygenase activity"/>
    <property type="evidence" value="ECO:0007669"/>
    <property type="project" value="InterPro"/>
</dbReference>
<feature type="compositionally biased region" description="Basic residues" evidence="1">
    <location>
        <begin position="125"/>
        <end position="134"/>
    </location>
</feature>
<dbReference type="Gene3D" id="1.10.630.10">
    <property type="entry name" value="Cytochrome P450"/>
    <property type="match status" value="1"/>
</dbReference>
<evidence type="ECO:0000313" key="3">
    <source>
        <dbReference type="Proteomes" id="UP001143480"/>
    </source>
</evidence>
<dbReference type="GO" id="GO:0005506">
    <property type="term" value="F:iron ion binding"/>
    <property type="evidence" value="ECO:0007669"/>
    <property type="project" value="InterPro"/>
</dbReference>
<sequence>MAARKIDRNDTVSGCPVAHDGDGVWRLRGYSAGRALLRSTDTVQAGMNVEGIEKMPKRIRRPVLYRDGEEHREHRRQTARYFTPRRVDAAYRALMERIADEQLDRLRRHGCATCRVSRAGGPGRRAGRRRRAGTSRRPGPVAGRAAPAPAG</sequence>
<dbReference type="EMBL" id="BSFP01000038">
    <property type="protein sequence ID" value="GLL03836.1"/>
    <property type="molecule type" value="Genomic_DNA"/>
</dbReference>
<comment type="caution">
    <text evidence="2">The sequence shown here is derived from an EMBL/GenBank/DDBJ whole genome shotgun (WGS) entry which is preliminary data.</text>
</comment>